<dbReference type="Proteomes" id="UP000182762">
    <property type="component" value="Unassembled WGS sequence"/>
</dbReference>
<proteinExistence type="predicted"/>
<organism evidence="3 4">
    <name type="scientific">Priestia endophytica DSM 13796</name>
    <dbReference type="NCBI Taxonomy" id="1121089"/>
    <lineage>
        <taxon>Bacteria</taxon>
        <taxon>Bacillati</taxon>
        <taxon>Bacillota</taxon>
        <taxon>Bacilli</taxon>
        <taxon>Bacillales</taxon>
        <taxon>Bacillaceae</taxon>
        <taxon>Priestia</taxon>
    </lineage>
</organism>
<dbReference type="InterPro" id="IPR001296">
    <property type="entry name" value="Glyco_trans_1"/>
</dbReference>
<dbReference type="PANTHER" id="PTHR46401:SF2">
    <property type="entry name" value="GLYCOSYLTRANSFERASE WBBK-RELATED"/>
    <property type="match status" value="1"/>
</dbReference>
<evidence type="ECO:0000313" key="4">
    <source>
        <dbReference type="Proteomes" id="UP000182762"/>
    </source>
</evidence>
<accession>A0A1I5V8B2</accession>
<dbReference type="PANTHER" id="PTHR46401">
    <property type="entry name" value="GLYCOSYLTRANSFERASE WBBK-RELATED"/>
    <property type="match status" value="1"/>
</dbReference>
<name>A0A1I5V8B2_9BACI</name>
<protein>
    <submittedName>
        <fullName evidence="3">Glycosyltransferase involved in cell wall bisynthesis</fullName>
    </submittedName>
</protein>
<feature type="domain" description="Glycosyl transferase family 1" evidence="2">
    <location>
        <begin position="187"/>
        <end position="333"/>
    </location>
</feature>
<dbReference type="Gene3D" id="3.40.50.2000">
    <property type="entry name" value="Glycogen Phosphorylase B"/>
    <property type="match status" value="2"/>
</dbReference>
<evidence type="ECO:0000313" key="3">
    <source>
        <dbReference type="EMBL" id="SFQ03738.1"/>
    </source>
</evidence>
<comment type="caution">
    <text evidence="3">The sequence shown here is derived from an EMBL/GenBank/DDBJ whole genome shotgun (WGS) entry which is preliminary data.</text>
</comment>
<keyword evidence="1" id="KW-0808">Transferase</keyword>
<dbReference type="EMBL" id="FOXX01000001">
    <property type="protein sequence ID" value="SFQ03738.1"/>
    <property type="molecule type" value="Genomic_DNA"/>
</dbReference>
<dbReference type="GeneID" id="93708788"/>
<keyword evidence="4" id="KW-1185">Reference proteome</keyword>
<reference evidence="3 4" key="1">
    <citation type="submission" date="2016-10" db="EMBL/GenBank/DDBJ databases">
        <authorList>
            <person name="Varghese N."/>
            <person name="Submissions S."/>
        </authorList>
    </citation>
    <scope>NUCLEOTIDE SEQUENCE [LARGE SCALE GENOMIC DNA]</scope>
    <source>
        <strain evidence="3 4">DSM 13796</strain>
    </source>
</reference>
<sequence>MVILHIAWLDNNKANGVSNVVPEHLENQSYIEEVALLNCSNIKLDIEKTNKSFEIFSPDDISRGDISKLPPPFNNPDIVIFHGIYYYYFIEVTRHLVKNNVPYVIVPHGSLTTYAQKKKYIKKLLGNTLFFNSFIKCSSAIQYLTSQEQQMSTKWGSSSFVCGNGMTISKEPSRVKETDFTNNRGCQFTFIGRLEPYHKGIDILLEACSLISSEMRKRDIKLAIYGPDDNGGEIKVLSLISKYNLNDLVSVHGAVYEEEKKEVLNNTDVFILTSRFEGQPLAVMEALSYGIPALLTPGTNIAEEVSEYKSGWKADFSPESIAKKILEAHDSKDNWSLYSKNAIRLSHENFSWESIAKKSLDNYRMIAGK</sequence>
<dbReference type="SUPFAM" id="SSF53756">
    <property type="entry name" value="UDP-Glycosyltransferase/glycogen phosphorylase"/>
    <property type="match status" value="1"/>
</dbReference>
<dbReference type="Pfam" id="PF00534">
    <property type="entry name" value="Glycos_transf_1"/>
    <property type="match status" value="1"/>
</dbReference>
<gene>
    <name evidence="3" type="ORF">SAMN02745910_00007</name>
</gene>
<evidence type="ECO:0000256" key="1">
    <source>
        <dbReference type="ARBA" id="ARBA00022679"/>
    </source>
</evidence>
<evidence type="ECO:0000259" key="2">
    <source>
        <dbReference type="Pfam" id="PF00534"/>
    </source>
</evidence>
<dbReference type="RefSeq" id="WP_061801590.1">
    <property type="nucleotide sequence ID" value="NZ_FOXX01000001.1"/>
</dbReference>